<accession>A0ABY4DZR9</accession>
<feature type="domain" description="PepSY" evidence="2">
    <location>
        <begin position="7"/>
        <end position="87"/>
    </location>
</feature>
<proteinExistence type="predicted"/>
<evidence type="ECO:0000313" key="3">
    <source>
        <dbReference type="EMBL" id="UOO89032.1"/>
    </source>
</evidence>
<evidence type="ECO:0000313" key="4">
    <source>
        <dbReference type="Proteomes" id="UP000832011"/>
    </source>
</evidence>
<gene>
    <name evidence="3" type="ORF">LVJ82_16540</name>
</gene>
<sequence length="99" mass="10624">MKFATLICLSSAVLLASNAYAGVHCPRYPAAEQLSVQAMSQKASAAGIQVQQIKIDDGCYEIKGTDKASGKIVKNKYDMKTGKLMGSKSKPAKPQYQPQ</sequence>
<dbReference type="Pfam" id="PF13670">
    <property type="entry name" value="PepSY_2"/>
    <property type="match status" value="1"/>
</dbReference>
<dbReference type="EMBL" id="CP091511">
    <property type="protein sequence ID" value="UOO89032.1"/>
    <property type="molecule type" value="Genomic_DNA"/>
</dbReference>
<keyword evidence="4" id="KW-1185">Reference proteome</keyword>
<dbReference type="RefSeq" id="WP_058357295.1">
    <property type="nucleotide sequence ID" value="NZ_CABKVG010000010.1"/>
</dbReference>
<dbReference type="Proteomes" id="UP000832011">
    <property type="component" value="Chromosome"/>
</dbReference>
<feature type="chain" id="PRO_5045110334" evidence="1">
    <location>
        <begin position="22"/>
        <end position="99"/>
    </location>
</feature>
<protein>
    <submittedName>
        <fullName evidence="3">PepSY domain-containing protein</fullName>
    </submittedName>
</protein>
<evidence type="ECO:0000256" key="1">
    <source>
        <dbReference type="SAM" id="SignalP"/>
    </source>
</evidence>
<dbReference type="InterPro" id="IPR025711">
    <property type="entry name" value="PepSY"/>
</dbReference>
<evidence type="ECO:0000259" key="2">
    <source>
        <dbReference type="Pfam" id="PF13670"/>
    </source>
</evidence>
<feature type="signal peptide" evidence="1">
    <location>
        <begin position="1"/>
        <end position="21"/>
    </location>
</feature>
<organism evidence="3 4">
    <name type="scientific">Vitreoscilla massiliensis</name>
    <dbReference type="NCBI Taxonomy" id="1689272"/>
    <lineage>
        <taxon>Bacteria</taxon>
        <taxon>Pseudomonadati</taxon>
        <taxon>Pseudomonadota</taxon>
        <taxon>Betaproteobacteria</taxon>
        <taxon>Neisseriales</taxon>
        <taxon>Neisseriaceae</taxon>
        <taxon>Vitreoscilla</taxon>
    </lineage>
</organism>
<name>A0ABY4DZR9_9NEIS</name>
<keyword evidence="1" id="KW-0732">Signal</keyword>
<reference evidence="3 4" key="1">
    <citation type="journal article" date="2022" name="Res Sq">
        <title>Evolution of multicellular longitudinally dividing oral cavity symbionts (Neisseriaceae).</title>
        <authorList>
            <person name="Nyongesa S."/>
            <person name="Weber P."/>
            <person name="Bernet E."/>
            <person name="Pullido F."/>
            <person name="Nieckarz M."/>
            <person name="Delaby M."/>
            <person name="Nieves C."/>
            <person name="Viehboeck T."/>
            <person name="Krause N."/>
            <person name="Rivera-Millot A."/>
            <person name="Nakamura A."/>
            <person name="Vischer N."/>
            <person name="VanNieuwenhze M."/>
            <person name="Brun Y."/>
            <person name="Cava F."/>
            <person name="Bulgheresi S."/>
            <person name="Veyrier F."/>
        </authorList>
    </citation>
    <scope>NUCLEOTIDE SEQUENCE [LARGE SCALE GENOMIC DNA]</scope>
    <source>
        <strain evidence="3 4">SN4</strain>
    </source>
</reference>